<dbReference type="STRING" id="888061.AXF15_10995"/>
<dbReference type="EC" id="4.6.1.12" evidence="10"/>
<dbReference type="SUPFAM" id="SSF53448">
    <property type="entry name" value="Nucleotide-diphospho-sugar transferases"/>
    <property type="match status" value="1"/>
</dbReference>
<dbReference type="CDD" id="cd00554">
    <property type="entry name" value="MECDP_synthase"/>
    <property type="match status" value="1"/>
</dbReference>
<evidence type="ECO:0000256" key="4">
    <source>
        <dbReference type="ARBA" id="ARBA00022679"/>
    </source>
</evidence>
<dbReference type="GO" id="GO:0016114">
    <property type="term" value="P:terpenoid biosynthetic process"/>
    <property type="evidence" value="ECO:0007669"/>
    <property type="project" value="InterPro"/>
</dbReference>
<evidence type="ECO:0000256" key="3">
    <source>
        <dbReference type="ARBA" id="ARBA00004709"/>
    </source>
</evidence>
<dbReference type="CDD" id="cd02516">
    <property type="entry name" value="CDP-ME_synthetase"/>
    <property type="match status" value="1"/>
</dbReference>
<evidence type="ECO:0000313" key="12">
    <source>
        <dbReference type="EMBL" id="AMD93573.1"/>
    </source>
</evidence>
<dbReference type="Pfam" id="PF01128">
    <property type="entry name" value="IspD"/>
    <property type="match status" value="1"/>
</dbReference>
<feature type="binding site" evidence="10">
    <location>
        <begin position="270"/>
        <end position="271"/>
    </location>
    <ligand>
        <name>4-CDP-2-C-methyl-D-erythritol 2-phosphate</name>
        <dbReference type="ChEBI" id="CHEBI:57919"/>
    </ligand>
</feature>
<feature type="region of interest" description="2-C-methyl-D-erythritol 2,4-cyclodiphosphate synthase" evidence="10">
    <location>
        <begin position="238"/>
        <end position="393"/>
    </location>
</feature>
<dbReference type="PANTHER" id="PTHR43181:SF1">
    <property type="entry name" value="2-C-METHYL-D-ERYTHRITOL 2,4-CYCLODIPHOSPHATE SYNTHASE, CHLOROPLASTIC"/>
    <property type="match status" value="1"/>
</dbReference>
<dbReference type="SUPFAM" id="SSF69765">
    <property type="entry name" value="IpsF-like"/>
    <property type="match status" value="1"/>
</dbReference>
<comment type="pathway">
    <text evidence="3 10">Isoprenoid biosynthesis; isopentenyl diphosphate biosynthesis via DXP pathway; isopentenyl diphosphate from 1-deoxy-D-xylulose 5-phosphate: step 4/6.</text>
</comment>
<dbReference type="PANTHER" id="PTHR43181">
    <property type="entry name" value="2-C-METHYL-D-ERYTHRITOL 2,4-CYCLODIPHOSPHATE SYNTHASE, CHLOROPLASTIC"/>
    <property type="match status" value="1"/>
</dbReference>
<proteinExistence type="inferred from homology"/>
<name>A0A109W6G0_9BACT</name>
<feature type="site" description="Transition state stabilizer" evidence="10">
    <location>
        <position position="270"/>
    </location>
</feature>
<comment type="cofactor">
    <cofactor evidence="2 10">
        <name>a divalent metal cation</name>
        <dbReference type="ChEBI" id="CHEBI:60240"/>
    </cofactor>
</comment>
<dbReference type="HAMAP" id="MF_00107">
    <property type="entry name" value="IspF"/>
    <property type="match status" value="1"/>
</dbReference>
<evidence type="ECO:0000256" key="7">
    <source>
        <dbReference type="ARBA" id="ARBA00023229"/>
    </source>
</evidence>
<dbReference type="Gene3D" id="3.90.550.10">
    <property type="entry name" value="Spore Coat Polysaccharide Biosynthesis Protein SpsA, Chain A"/>
    <property type="match status" value="1"/>
</dbReference>
<evidence type="ECO:0000313" key="13">
    <source>
        <dbReference type="Proteomes" id="UP000063964"/>
    </source>
</evidence>
<evidence type="ECO:0000256" key="1">
    <source>
        <dbReference type="ARBA" id="ARBA00000200"/>
    </source>
</evidence>
<dbReference type="UniPathway" id="UPA00056">
    <property type="reaction ID" value="UER00093"/>
</dbReference>
<dbReference type="Proteomes" id="UP000063964">
    <property type="component" value="Chromosome"/>
</dbReference>
<feature type="domain" description="2-C-methyl-D-erythritol 2,4-cyclodiphosphate synthase" evidence="11">
    <location>
        <begin position="239"/>
        <end position="389"/>
    </location>
</feature>
<dbReference type="EC" id="2.7.7.60" evidence="10"/>
<feature type="site" description="Transition state stabilizer" evidence="10">
    <location>
        <position position="369"/>
    </location>
</feature>
<dbReference type="HAMAP" id="MF_00108">
    <property type="entry name" value="IspD"/>
    <property type="match status" value="1"/>
</dbReference>
<reference evidence="13" key="1">
    <citation type="submission" date="2016-02" db="EMBL/GenBank/DDBJ databases">
        <authorList>
            <person name="Holder M.E."/>
            <person name="Ajami N.J."/>
            <person name="Petrosino J.F."/>
        </authorList>
    </citation>
    <scope>NUCLEOTIDE SEQUENCE [LARGE SCALE GENOMIC DNA]</scope>
    <source>
        <strain evidence="13">DSM 12838</strain>
    </source>
</reference>
<dbReference type="PROSITE" id="PS01350">
    <property type="entry name" value="ISPF"/>
    <property type="match status" value="1"/>
</dbReference>
<feature type="binding site" evidence="10">
    <location>
        <begin position="244"/>
        <end position="246"/>
    </location>
    <ligand>
        <name>4-CDP-2-C-methyl-D-erythritol 2-phosphate</name>
        <dbReference type="ChEBI" id="CHEBI:57919"/>
    </ligand>
</feature>
<dbReference type="InterPro" id="IPR001228">
    <property type="entry name" value="IspD"/>
</dbReference>
<dbReference type="EMBL" id="CP014230">
    <property type="protein sequence ID" value="AMD93573.1"/>
    <property type="molecule type" value="Genomic_DNA"/>
</dbReference>
<keyword evidence="4 10" id="KW-0808">Transferase</keyword>
<feature type="site" description="Transition state stabilizer" evidence="10">
    <location>
        <position position="16"/>
    </location>
</feature>
<keyword evidence="5 10" id="KW-0548">Nucleotidyltransferase</keyword>
<feature type="binding site" evidence="10">
    <location>
        <position position="378"/>
    </location>
    <ligand>
        <name>4-CDP-2-C-methyl-D-erythritol 2-phosphate</name>
        <dbReference type="ChEBI" id="CHEBI:57919"/>
    </ligand>
</feature>
<organism evidence="12 13">
    <name type="scientific">Desulfomicrobium orale DSM 12838</name>
    <dbReference type="NCBI Taxonomy" id="888061"/>
    <lineage>
        <taxon>Bacteria</taxon>
        <taxon>Pseudomonadati</taxon>
        <taxon>Thermodesulfobacteriota</taxon>
        <taxon>Desulfovibrionia</taxon>
        <taxon>Desulfovibrionales</taxon>
        <taxon>Desulfomicrobiaceae</taxon>
        <taxon>Desulfomicrobium</taxon>
    </lineage>
</organism>
<evidence type="ECO:0000259" key="11">
    <source>
        <dbReference type="Pfam" id="PF02542"/>
    </source>
</evidence>
<comment type="similarity">
    <text evidence="10">In the C-terminal section; belongs to the IspF family.</text>
</comment>
<dbReference type="InterPro" id="IPR026596">
    <property type="entry name" value="IspD/F"/>
</dbReference>
<dbReference type="NCBIfam" id="TIGR00453">
    <property type="entry name" value="ispD"/>
    <property type="match status" value="1"/>
</dbReference>
<dbReference type="InterPro" id="IPR034683">
    <property type="entry name" value="IspD/TarI"/>
</dbReference>
<comment type="catalytic activity">
    <reaction evidence="10">
        <text>2-C-methyl-D-erythritol 4-phosphate + CTP + H(+) = 4-CDP-2-C-methyl-D-erythritol + diphosphate</text>
        <dbReference type="Rhea" id="RHEA:13429"/>
        <dbReference type="ChEBI" id="CHEBI:15378"/>
        <dbReference type="ChEBI" id="CHEBI:33019"/>
        <dbReference type="ChEBI" id="CHEBI:37563"/>
        <dbReference type="ChEBI" id="CHEBI:57823"/>
        <dbReference type="ChEBI" id="CHEBI:58262"/>
        <dbReference type="EC" id="2.7.7.60"/>
    </reaction>
</comment>
<keyword evidence="6 10" id="KW-0479">Metal-binding</keyword>
<evidence type="ECO:0000256" key="5">
    <source>
        <dbReference type="ARBA" id="ARBA00022695"/>
    </source>
</evidence>
<comment type="catalytic activity">
    <reaction evidence="1 10">
        <text>4-CDP-2-C-methyl-D-erythritol 2-phosphate = 2-C-methyl-D-erythritol 2,4-cyclic diphosphate + CMP</text>
        <dbReference type="Rhea" id="RHEA:23864"/>
        <dbReference type="ChEBI" id="CHEBI:57919"/>
        <dbReference type="ChEBI" id="CHEBI:58483"/>
        <dbReference type="ChEBI" id="CHEBI:60377"/>
        <dbReference type="EC" id="4.6.1.12"/>
    </reaction>
</comment>
<dbReference type="InterPro" id="IPR036571">
    <property type="entry name" value="MECDP_synthase_sf"/>
</dbReference>
<comment type="similarity">
    <text evidence="10">In the N-terminal section; belongs to the IspD/TarI cytidylyltransferase family. IspD subfamily.</text>
</comment>
<dbReference type="GO" id="GO:0046872">
    <property type="term" value="F:metal ion binding"/>
    <property type="evidence" value="ECO:0007669"/>
    <property type="project" value="UniProtKB-KW"/>
</dbReference>
<dbReference type="OrthoDB" id="9804336at2"/>
<feature type="binding site" evidence="10">
    <location>
        <position position="375"/>
    </location>
    <ligand>
        <name>4-CDP-2-C-methyl-D-erythritol 2-phosphate</name>
        <dbReference type="ChEBI" id="CHEBI:57919"/>
    </ligand>
</feature>
<feature type="binding site" evidence="10">
    <location>
        <begin position="368"/>
        <end position="371"/>
    </location>
    <ligand>
        <name>4-CDP-2-C-methyl-D-erythritol 2-phosphate</name>
        <dbReference type="ChEBI" id="CHEBI:57919"/>
    </ligand>
</feature>
<evidence type="ECO:0000256" key="2">
    <source>
        <dbReference type="ARBA" id="ARBA00001968"/>
    </source>
</evidence>
<dbReference type="KEGG" id="doa:AXF15_10995"/>
<dbReference type="HAMAP" id="MF_01520">
    <property type="entry name" value="IspDF"/>
    <property type="match status" value="1"/>
</dbReference>
<evidence type="ECO:0000256" key="6">
    <source>
        <dbReference type="ARBA" id="ARBA00022723"/>
    </source>
</evidence>
<feature type="binding site" evidence="10">
    <location>
        <begin position="292"/>
        <end position="294"/>
    </location>
    <ligand>
        <name>4-CDP-2-C-methyl-D-erythritol 2-phosphate</name>
        <dbReference type="ChEBI" id="CHEBI:57919"/>
    </ligand>
</feature>
<dbReference type="InterPro" id="IPR029044">
    <property type="entry name" value="Nucleotide-diphossugar_trans"/>
</dbReference>
<dbReference type="GO" id="GO:0050518">
    <property type="term" value="F:2-C-methyl-D-erythritol 4-phosphate cytidylyltransferase activity"/>
    <property type="evidence" value="ECO:0007669"/>
    <property type="project" value="UniProtKB-UniRule"/>
</dbReference>
<evidence type="ECO:0000256" key="8">
    <source>
        <dbReference type="ARBA" id="ARBA00023239"/>
    </source>
</evidence>
<comment type="caution">
    <text evidence="10">Lacks conserved residue(s) required for the propagation of feature annotation.</text>
</comment>
<dbReference type="FunFam" id="3.90.550.10:FF:000003">
    <property type="entry name" value="2-C-methyl-D-erythritol 4-phosphate cytidylyltransferase"/>
    <property type="match status" value="1"/>
</dbReference>
<keyword evidence="7 10" id="KW-0414">Isoprene biosynthesis</keyword>
<gene>
    <name evidence="10" type="primary">ispDF</name>
    <name evidence="12" type="ORF">AXF15_10995</name>
</gene>
<keyword evidence="9 10" id="KW-0511">Multifunctional enzyme</keyword>
<accession>A0A109W6G0</accession>
<feature type="site" description="Positions MEP for the nucleophilic attack" evidence="10">
    <location>
        <position position="162"/>
    </location>
</feature>
<dbReference type="Pfam" id="PF02542">
    <property type="entry name" value="YgbB"/>
    <property type="match status" value="1"/>
</dbReference>
<feature type="binding site" evidence="10">
    <location>
        <position position="244"/>
    </location>
    <ligand>
        <name>a divalent metal cation</name>
        <dbReference type="ChEBI" id="CHEBI:60240"/>
    </ligand>
</feature>
<evidence type="ECO:0000256" key="10">
    <source>
        <dbReference type="HAMAP-Rule" id="MF_01520"/>
    </source>
</evidence>
<comment type="pathway">
    <text evidence="10">Isoprenoid biosynthesis; isopentenyl diphosphate biosynthesis via DXP pathway; isopentenyl diphosphate from 1-deoxy-D-xylulose 5-phosphate: step 2/6.</text>
</comment>
<feature type="region of interest" description="2-C-methyl-D-erythritol 4-phosphate cytidylyltransferase" evidence="10">
    <location>
        <begin position="1"/>
        <end position="237"/>
    </location>
</feature>
<dbReference type="InterPro" id="IPR003526">
    <property type="entry name" value="MECDP_synthase"/>
</dbReference>
<dbReference type="Gene3D" id="3.30.1330.50">
    <property type="entry name" value="2-C-methyl-D-erythritol 2,4-cyclodiphosphate synthase"/>
    <property type="match status" value="1"/>
</dbReference>
<dbReference type="NCBIfam" id="TIGR00151">
    <property type="entry name" value="ispF"/>
    <property type="match status" value="1"/>
</dbReference>
<keyword evidence="8 10" id="KW-0456">Lyase</keyword>
<evidence type="ECO:0000256" key="9">
    <source>
        <dbReference type="ARBA" id="ARBA00023268"/>
    </source>
</evidence>
<dbReference type="RefSeq" id="WP_066607365.1">
    <property type="nucleotide sequence ID" value="NZ_CP014230.1"/>
</dbReference>
<feature type="binding site" evidence="10">
    <location>
        <position position="278"/>
    </location>
    <ligand>
        <name>a divalent metal cation</name>
        <dbReference type="ChEBI" id="CHEBI:60240"/>
    </ligand>
</feature>
<dbReference type="GO" id="GO:0019288">
    <property type="term" value="P:isopentenyl diphosphate biosynthetic process, methylerythritol 4-phosphate pathway"/>
    <property type="evidence" value="ECO:0007669"/>
    <property type="project" value="UniProtKB-UniRule"/>
</dbReference>
<protein>
    <recommendedName>
        <fullName evidence="10">Bifunctional enzyme IspD/IspF</fullName>
    </recommendedName>
    <domain>
        <recommendedName>
            <fullName evidence="10">2-C-methyl-D-erythritol 4-phosphate cytidylyltransferase</fullName>
            <ecNumber evidence="10">2.7.7.60</ecNumber>
        </recommendedName>
        <alternativeName>
            <fullName evidence="10">4-diphosphocytidyl-2C-methyl-D-erythritol synthase</fullName>
        </alternativeName>
        <alternativeName>
            <fullName evidence="10">MEP cytidylyltransferase</fullName>
            <shortName evidence="10">MCT</shortName>
        </alternativeName>
    </domain>
    <domain>
        <recommendedName>
            <fullName evidence="10">2-C-methyl-D-erythritol 2,4-cyclodiphosphate synthase</fullName>
            <shortName evidence="10">MECDP-synthase</shortName>
            <shortName evidence="10">MECPP-synthase</shortName>
            <shortName evidence="10">MECPS</shortName>
            <ecNumber evidence="10">4.6.1.12</ecNumber>
        </recommendedName>
    </domain>
</protein>
<keyword evidence="13" id="KW-1185">Reference proteome</keyword>
<feature type="site" description="Positions MEP for the nucleophilic attack" evidence="10">
    <location>
        <position position="218"/>
    </location>
</feature>
<dbReference type="AlphaFoldDB" id="A0A109W6G0"/>
<sequence>MKNVWTILLAAGQGARLSRETGGVRKQFLSFEGAPLYWRSVRTFAAMPGLSGIVAVFPEMELTRCVEELSALKAADPPGVPVLAVAGGERRQDSVRLGLAALPSSCSHVFVHDSARPFFSARLLQRLLDGLTGDAHGVIPAIPVKDTIKECDGDLVRSTPDRTRLAAAQTPQFFPAGALRMAHEKALLEGMDATDDASLVENAGLPVRLVPGEEQNIKITTPEDLRMLDQPAAPLRPCTGFGYDVHAYGGGRPLVLGGIPIAGAPTVRAHSDGDVLLHALCDAILGCLGLGDIGRHFPDTDPALDNMASGVLLSRVMDMVREAGLRIFHADLTIIAQIPRLEPHKAAIRSNVARLMELGDNQVNVKATTEEHLGFTGRKEGIKAVAVVTGALP</sequence>
<comment type="function">
    <text evidence="10">Bifunctional enzyme that catalyzes the formation of 4-diphosphocytidyl-2-C-methyl-D-erythritol from CTP and 2-C-methyl-D-erythritol 4-phosphate (MEP) (IspD), and catalyzes the conversion of 4-diphosphocytidyl-2-C-methyl-D-erythritol 2-phosphate (CDP-ME2P) to 2-C-methyl-D-erythritol 2,4-cyclodiphosphate (ME-CPP) with a corresponding release of cytidine 5-monophosphate (CMP) (IspF).</text>
</comment>
<feature type="binding site" evidence="10">
    <location>
        <position position="246"/>
    </location>
    <ligand>
        <name>a divalent metal cation</name>
        <dbReference type="ChEBI" id="CHEBI:60240"/>
    </ligand>
</feature>
<dbReference type="InterPro" id="IPR020555">
    <property type="entry name" value="MECDP_synthase_CS"/>
</dbReference>
<feature type="binding site" evidence="10">
    <location>
        <begin position="297"/>
        <end position="301"/>
    </location>
    <ligand>
        <name>4-CDP-2-C-methyl-D-erythritol 2-phosphate</name>
        <dbReference type="ChEBI" id="CHEBI:57919"/>
    </ligand>
</feature>
<feature type="site" description="Transition state stabilizer" evidence="10">
    <location>
        <position position="26"/>
    </location>
</feature>
<dbReference type="GO" id="GO:0008685">
    <property type="term" value="F:2-C-methyl-D-erythritol 2,4-cyclodiphosphate synthase activity"/>
    <property type="evidence" value="ECO:0007669"/>
    <property type="project" value="UniProtKB-UniRule"/>
</dbReference>